<dbReference type="RefSeq" id="WP_379728021.1">
    <property type="nucleotide sequence ID" value="NZ_JBHRYJ010000003.1"/>
</dbReference>
<gene>
    <name evidence="4" type="ORF">ACFOOQ_14780</name>
</gene>
<dbReference type="EMBL" id="JBHRYJ010000003">
    <property type="protein sequence ID" value="MFC3676820.1"/>
    <property type="molecule type" value="Genomic_DNA"/>
</dbReference>
<evidence type="ECO:0000313" key="4">
    <source>
        <dbReference type="EMBL" id="MFC3676820.1"/>
    </source>
</evidence>
<protein>
    <submittedName>
        <fullName evidence="4">Fe(3+) ABC transporter substrate-binding protein</fullName>
    </submittedName>
</protein>
<dbReference type="PANTHER" id="PTHR30006">
    <property type="entry name" value="THIAMINE-BINDING PERIPLASMIC PROTEIN-RELATED"/>
    <property type="match status" value="1"/>
</dbReference>
<dbReference type="Proteomes" id="UP001595711">
    <property type="component" value="Unassembled WGS sequence"/>
</dbReference>
<dbReference type="InterPro" id="IPR006059">
    <property type="entry name" value="SBP"/>
</dbReference>
<evidence type="ECO:0000256" key="1">
    <source>
        <dbReference type="ARBA" id="ARBA00008520"/>
    </source>
</evidence>
<feature type="signal peptide" evidence="3">
    <location>
        <begin position="1"/>
        <end position="32"/>
    </location>
</feature>
<dbReference type="PIRSF" id="PIRSF002825">
    <property type="entry name" value="CfbpA"/>
    <property type="match status" value="1"/>
</dbReference>
<proteinExistence type="inferred from homology"/>
<comment type="similarity">
    <text evidence="1">Belongs to the bacterial solute-binding protein 1 family.</text>
</comment>
<feature type="chain" id="PRO_5047460176" evidence="3">
    <location>
        <begin position="33"/>
        <end position="349"/>
    </location>
</feature>
<dbReference type="CDD" id="cd13542">
    <property type="entry name" value="PBP2_FutA1_ilke"/>
    <property type="match status" value="1"/>
</dbReference>
<reference evidence="5" key="1">
    <citation type="journal article" date="2019" name="Int. J. Syst. Evol. Microbiol.">
        <title>The Global Catalogue of Microorganisms (GCM) 10K type strain sequencing project: providing services to taxonomists for standard genome sequencing and annotation.</title>
        <authorList>
            <consortium name="The Broad Institute Genomics Platform"/>
            <consortium name="The Broad Institute Genome Sequencing Center for Infectious Disease"/>
            <person name="Wu L."/>
            <person name="Ma J."/>
        </authorList>
    </citation>
    <scope>NUCLEOTIDE SEQUENCE [LARGE SCALE GENOMIC DNA]</scope>
    <source>
        <strain evidence="5">KCTC 42182</strain>
    </source>
</reference>
<dbReference type="InterPro" id="IPR026045">
    <property type="entry name" value="Ferric-bd"/>
</dbReference>
<dbReference type="SUPFAM" id="SSF53850">
    <property type="entry name" value="Periplasmic binding protein-like II"/>
    <property type="match status" value="1"/>
</dbReference>
<organism evidence="4 5">
    <name type="scientific">Ferrovibrio xuzhouensis</name>
    <dbReference type="NCBI Taxonomy" id="1576914"/>
    <lineage>
        <taxon>Bacteria</taxon>
        <taxon>Pseudomonadati</taxon>
        <taxon>Pseudomonadota</taxon>
        <taxon>Alphaproteobacteria</taxon>
        <taxon>Rhodospirillales</taxon>
        <taxon>Rhodospirillaceae</taxon>
        <taxon>Ferrovibrio</taxon>
    </lineage>
</organism>
<evidence type="ECO:0000313" key="5">
    <source>
        <dbReference type="Proteomes" id="UP001595711"/>
    </source>
</evidence>
<keyword evidence="5" id="KW-1185">Reference proteome</keyword>
<evidence type="ECO:0000256" key="3">
    <source>
        <dbReference type="SAM" id="SignalP"/>
    </source>
</evidence>
<name>A0ABV7VH31_9PROT</name>
<dbReference type="Gene3D" id="3.40.190.10">
    <property type="entry name" value="Periplasmic binding protein-like II"/>
    <property type="match status" value="2"/>
</dbReference>
<evidence type="ECO:0000256" key="2">
    <source>
        <dbReference type="ARBA" id="ARBA00022729"/>
    </source>
</evidence>
<accession>A0ABV7VH31</accession>
<dbReference type="Pfam" id="PF13416">
    <property type="entry name" value="SBP_bac_8"/>
    <property type="match status" value="1"/>
</dbReference>
<dbReference type="PANTHER" id="PTHR30006:SF15">
    <property type="entry name" value="IRON-UTILIZATION PERIPLASMIC PROTEIN"/>
    <property type="match status" value="1"/>
</dbReference>
<comment type="caution">
    <text evidence="4">The sequence shown here is derived from an EMBL/GenBank/DDBJ whole genome shotgun (WGS) entry which is preliminary data.</text>
</comment>
<sequence>MHHHRPVMKTRRLLLALLAGSAAFILPAVARAEAVVNLYSSRHYDTDEALYDTFTKQTGIRINRLEATEDQLIQRMKAEGSRSPADVLITVDAGRLWRAQSMDLLQPVRSALLEQVIPAHLREADGHWFGFSKRARIFVVSRERVKPGELKRYEDLADAKWKGRVLIRSSTNVYNQSLVGALIAADGEAKTEDWARKVAANFARPPKGGDTDQIRAVAAGEGDVAVSNSYYFARLMASEKPEDQATVAKLQVIFPNQDDRGTHVNVSGAGVARHAPNKANAIRFLEYLASPEAQRFFTDGNYEFPVVAGVAWDPVIADWQGFREHTLNAGVFGRNNEAALKLMDRAGWK</sequence>
<keyword evidence="2 3" id="KW-0732">Signal</keyword>